<feature type="transmembrane region" description="Helical" evidence="7">
    <location>
        <begin position="241"/>
        <end position="264"/>
    </location>
</feature>
<dbReference type="InterPro" id="IPR000515">
    <property type="entry name" value="MetI-like"/>
</dbReference>
<protein>
    <submittedName>
        <fullName evidence="9">Sugar ABC transporter permease</fullName>
    </submittedName>
</protein>
<organism evidence="9 10">
    <name type="scientific">Hungatella hathewayi</name>
    <dbReference type="NCBI Taxonomy" id="154046"/>
    <lineage>
        <taxon>Bacteria</taxon>
        <taxon>Bacillati</taxon>
        <taxon>Bacillota</taxon>
        <taxon>Clostridia</taxon>
        <taxon>Lachnospirales</taxon>
        <taxon>Lachnospiraceae</taxon>
        <taxon>Hungatella</taxon>
    </lineage>
</organism>
<evidence type="ECO:0000256" key="6">
    <source>
        <dbReference type="ARBA" id="ARBA00023136"/>
    </source>
</evidence>
<dbReference type="EMBL" id="CYZE01000006">
    <property type="protein sequence ID" value="CUO43019.1"/>
    <property type="molecule type" value="Genomic_DNA"/>
</dbReference>
<evidence type="ECO:0000256" key="7">
    <source>
        <dbReference type="RuleBase" id="RU363032"/>
    </source>
</evidence>
<dbReference type="Pfam" id="PF00528">
    <property type="entry name" value="BPD_transp_1"/>
    <property type="match status" value="1"/>
</dbReference>
<dbReference type="AlphaFoldDB" id="A0A174F2L5"/>
<dbReference type="Gene3D" id="1.10.3720.10">
    <property type="entry name" value="MetI-like"/>
    <property type="match status" value="1"/>
</dbReference>
<keyword evidence="5 7" id="KW-1133">Transmembrane helix</keyword>
<dbReference type="GO" id="GO:0055085">
    <property type="term" value="P:transmembrane transport"/>
    <property type="evidence" value="ECO:0007669"/>
    <property type="project" value="InterPro"/>
</dbReference>
<keyword evidence="6 7" id="KW-0472">Membrane</keyword>
<dbReference type="Proteomes" id="UP000095651">
    <property type="component" value="Unassembled WGS sequence"/>
</dbReference>
<comment type="subcellular location">
    <subcellularLocation>
        <location evidence="1 7">Cell membrane</location>
        <topology evidence="1 7">Multi-pass membrane protein</topology>
    </subcellularLocation>
</comment>
<evidence type="ECO:0000256" key="4">
    <source>
        <dbReference type="ARBA" id="ARBA00022692"/>
    </source>
</evidence>
<dbReference type="SUPFAM" id="SSF161098">
    <property type="entry name" value="MetI-like"/>
    <property type="match status" value="1"/>
</dbReference>
<proteinExistence type="inferred from homology"/>
<gene>
    <name evidence="9" type="primary">ycjP_49</name>
    <name evidence="9" type="ORF">ERS852407_02794</name>
</gene>
<dbReference type="PANTHER" id="PTHR43744:SF3">
    <property type="entry name" value="LACTOSE TRANSPORT SYSTEM PERMEASE PROTEIN LACG"/>
    <property type="match status" value="1"/>
</dbReference>
<dbReference type="PANTHER" id="PTHR43744">
    <property type="entry name" value="ABC TRANSPORTER PERMEASE PROTEIN MG189-RELATED-RELATED"/>
    <property type="match status" value="1"/>
</dbReference>
<dbReference type="PROSITE" id="PS50928">
    <property type="entry name" value="ABC_TM1"/>
    <property type="match status" value="1"/>
</dbReference>
<feature type="transmembrane region" description="Helical" evidence="7">
    <location>
        <begin position="12"/>
        <end position="37"/>
    </location>
</feature>
<evidence type="ECO:0000259" key="8">
    <source>
        <dbReference type="PROSITE" id="PS50928"/>
    </source>
</evidence>
<feature type="transmembrane region" description="Helical" evidence="7">
    <location>
        <begin position="197"/>
        <end position="221"/>
    </location>
</feature>
<feature type="transmembrane region" description="Helical" evidence="7">
    <location>
        <begin position="112"/>
        <end position="136"/>
    </location>
</feature>
<dbReference type="InterPro" id="IPR035906">
    <property type="entry name" value="MetI-like_sf"/>
</dbReference>
<feature type="domain" description="ABC transmembrane type-1" evidence="8">
    <location>
        <begin position="74"/>
        <end position="264"/>
    </location>
</feature>
<keyword evidence="2 7" id="KW-0813">Transport</keyword>
<comment type="similarity">
    <text evidence="7">Belongs to the binding-protein-dependent transport system permease family.</text>
</comment>
<evidence type="ECO:0000256" key="3">
    <source>
        <dbReference type="ARBA" id="ARBA00022475"/>
    </source>
</evidence>
<feature type="transmembrane region" description="Helical" evidence="7">
    <location>
        <begin position="78"/>
        <end position="100"/>
    </location>
</feature>
<sequence>MTAKIKKYSITAIKYLSLAVMAVIVFVPIISVIFSSFKSKIEYIKSPRFTPPESFFNFENYIKIFTEGNLLTGMMNTVIIIGGSLVLSLLFGTMTAYILRRFDFPGRKIIEGAYLIASFIPSVIVHLIVFTVFSKVGLVDTLAAPIVIYAGVDVVSLYMFMQFISQIPYDLDEAALLEGCSYLGIYKRIILPLLKPAMMTVAILKITSIYNDFYIAFLYLPGEKNNVMSTMLYRFMGPYSSQWNVIAAGILIVILPIFIIFLFAQKHIYKGFVDGAVKS</sequence>
<accession>A0A174F2L5</accession>
<evidence type="ECO:0000256" key="2">
    <source>
        <dbReference type="ARBA" id="ARBA00022448"/>
    </source>
</evidence>
<name>A0A174F2L5_9FIRM</name>
<feature type="transmembrane region" description="Helical" evidence="7">
    <location>
        <begin position="142"/>
        <end position="161"/>
    </location>
</feature>
<dbReference type="GO" id="GO:0005886">
    <property type="term" value="C:plasma membrane"/>
    <property type="evidence" value="ECO:0007669"/>
    <property type="project" value="UniProtKB-SubCell"/>
</dbReference>
<evidence type="ECO:0000313" key="9">
    <source>
        <dbReference type="EMBL" id="CUO43019.1"/>
    </source>
</evidence>
<evidence type="ECO:0000256" key="1">
    <source>
        <dbReference type="ARBA" id="ARBA00004651"/>
    </source>
</evidence>
<reference evidence="9 10" key="1">
    <citation type="submission" date="2015-09" db="EMBL/GenBank/DDBJ databases">
        <authorList>
            <consortium name="Pathogen Informatics"/>
        </authorList>
    </citation>
    <scope>NUCLEOTIDE SEQUENCE [LARGE SCALE GENOMIC DNA]</scope>
    <source>
        <strain evidence="9 10">2789STDY5608850</strain>
    </source>
</reference>
<evidence type="ECO:0000256" key="5">
    <source>
        <dbReference type="ARBA" id="ARBA00022989"/>
    </source>
</evidence>
<keyword evidence="3" id="KW-1003">Cell membrane</keyword>
<keyword evidence="4 7" id="KW-0812">Transmembrane</keyword>
<evidence type="ECO:0000313" key="10">
    <source>
        <dbReference type="Proteomes" id="UP000095651"/>
    </source>
</evidence>
<dbReference type="CDD" id="cd06261">
    <property type="entry name" value="TM_PBP2"/>
    <property type="match status" value="1"/>
</dbReference>
<dbReference type="RefSeq" id="WP_055655964.1">
    <property type="nucleotide sequence ID" value="NZ_CABIXC010000006.1"/>
</dbReference>